<dbReference type="AlphaFoldDB" id="A0A7C4AHX9"/>
<dbReference type="InterPro" id="IPR036237">
    <property type="entry name" value="Xyl_isomerase-like_sf"/>
</dbReference>
<organism evidence="2">
    <name type="scientific">Fundidesulfovibrio putealis</name>
    <dbReference type="NCBI Taxonomy" id="270496"/>
    <lineage>
        <taxon>Bacteria</taxon>
        <taxon>Pseudomonadati</taxon>
        <taxon>Thermodesulfobacteriota</taxon>
        <taxon>Desulfovibrionia</taxon>
        <taxon>Desulfovibrionales</taxon>
        <taxon>Desulfovibrionaceae</taxon>
        <taxon>Fundidesulfovibrio</taxon>
    </lineage>
</organism>
<accession>A0A7C4AHX9</accession>
<dbReference type="Gene3D" id="3.20.20.150">
    <property type="entry name" value="Divalent-metal-dependent TIM barrel enzymes"/>
    <property type="match status" value="1"/>
</dbReference>
<proteinExistence type="predicted"/>
<dbReference type="InterPro" id="IPR013022">
    <property type="entry name" value="Xyl_isomerase-like_TIM-brl"/>
</dbReference>
<sequence>MFFVNLTLRAVKNDPDKLAAFLARGVNAELGMDPVLMDATDAAWHRDMAARLADAGVRAAVHLPFFDLQPGSADALIRRATRERLLRAADLAALYDPAHLVGHASYDPLLYVRSYDQWMERSLETWGAMLAAWPEHPPLHLENTFEFRPGMVTRLVEALRARCGPRVGICMDVGHWHSFAGGSARDDLDAWLDAFAPLVTHTHLHDNDGAADQHKGLGRGAIPWQAFFEGLAARGLTPSVTFEPHGEDAFTDSMEFVRANPHWFDRLGVRPPENGAG</sequence>
<dbReference type="InterPro" id="IPR050312">
    <property type="entry name" value="IolE/XylAMocC-like"/>
</dbReference>
<dbReference type="EMBL" id="DSRP01000663">
    <property type="protein sequence ID" value="HGG93165.1"/>
    <property type="molecule type" value="Genomic_DNA"/>
</dbReference>
<dbReference type="GO" id="GO:0016853">
    <property type="term" value="F:isomerase activity"/>
    <property type="evidence" value="ECO:0007669"/>
    <property type="project" value="UniProtKB-KW"/>
</dbReference>
<evidence type="ECO:0000313" key="2">
    <source>
        <dbReference type="EMBL" id="HGG93165.1"/>
    </source>
</evidence>
<feature type="domain" description="Xylose isomerase-like TIM barrel" evidence="1">
    <location>
        <begin position="41"/>
        <end position="259"/>
    </location>
</feature>
<dbReference type="Pfam" id="PF01261">
    <property type="entry name" value="AP_endonuc_2"/>
    <property type="match status" value="1"/>
</dbReference>
<gene>
    <name evidence="2" type="ORF">ENR59_09485</name>
</gene>
<keyword evidence="2" id="KW-0413">Isomerase</keyword>
<name>A0A7C4AHX9_9BACT</name>
<evidence type="ECO:0000259" key="1">
    <source>
        <dbReference type="Pfam" id="PF01261"/>
    </source>
</evidence>
<reference evidence="2" key="1">
    <citation type="journal article" date="2020" name="mSystems">
        <title>Genome- and Community-Level Interaction Insights into Carbon Utilization and Element Cycling Functions of Hydrothermarchaeota in Hydrothermal Sediment.</title>
        <authorList>
            <person name="Zhou Z."/>
            <person name="Liu Y."/>
            <person name="Xu W."/>
            <person name="Pan J."/>
            <person name="Luo Z.H."/>
            <person name="Li M."/>
        </authorList>
    </citation>
    <scope>NUCLEOTIDE SEQUENCE [LARGE SCALE GENOMIC DNA]</scope>
    <source>
        <strain evidence="2">SpSt-413</strain>
    </source>
</reference>
<dbReference type="PANTHER" id="PTHR12110:SF53">
    <property type="entry name" value="BLR5974 PROTEIN"/>
    <property type="match status" value="1"/>
</dbReference>
<dbReference type="PANTHER" id="PTHR12110">
    <property type="entry name" value="HYDROXYPYRUVATE ISOMERASE"/>
    <property type="match status" value="1"/>
</dbReference>
<comment type="caution">
    <text evidence="2">The sequence shown here is derived from an EMBL/GenBank/DDBJ whole genome shotgun (WGS) entry which is preliminary data.</text>
</comment>
<dbReference type="SUPFAM" id="SSF51658">
    <property type="entry name" value="Xylose isomerase-like"/>
    <property type="match status" value="1"/>
</dbReference>
<protein>
    <submittedName>
        <fullName evidence="2">Sugar phosphate isomerase/epimerase</fullName>
    </submittedName>
</protein>